<comment type="caution">
    <text evidence="1">The sequence shown here is derived from an EMBL/GenBank/DDBJ whole genome shotgun (WGS) entry which is preliminary data.</text>
</comment>
<sequence length="56" mass="5960">MKLSFLHILPLGKSVYRVQEVFPASGKSVAGVLHTFPITGKTCSEGDKPSGKGDSR</sequence>
<dbReference type="RefSeq" id="WP_225690548.1">
    <property type="nucleotide sequence ID" value="NZ_JAERSE020000006.1"/>
</dbReference>
<keyword evidence="2" id="KW-1185">Reference proteome</keyword>
<gene>
    <name evidence="1" type="ORF">JI747_019570</name>
</gene>
<organism evidence="1 2">
    <name type="scientific">Chryseobacterium tagetis</name>
    <dbReference type="NCBI Taxonomy" id="2801334"/>
    <lineage>
        <taxon>Bacteria</taxon>
        <taxon>Pseudomonadati</taxon>
        <taxon>Bacteroidota</taxon>
        <taxon>Flavobacteriia</taxon>
        <taxon>Flavobacteriales</taxon>
        <taxon>Weeksellaceae</taxon>
        <taxon>Chryseobacterium group</taxon>
        <taxon>Chryseobacterium</taxon>
    </lineage>
</organism>
<dbReference type="Proteomes" id="UP000618240">
    <property type="component" value="Unassembled WGS sequence"/>
</dbReference>
<name>A0ABS8A6B2_9FLAO</name>
<accession>A0ABS8A6B2</accession>
<reference evidence="1 2" key="1">
    <citation type="submission" date="2021-09" db="EMBL/GenBank/DDBJ databases">
        <title>Genome sequencing and assembly of Chryseobacterium sp. RG1.</title>
        <authorList>
            <person name="Chhetri G."/>
        </authorList>
    </citation>
    <scope>NUCLEOTIDE SEQUENCE [LARGE SCALE GENOMIC DNA]</scope>
    <source>
        <strain evidence="1 2">RG1</strain>
    </source>
</reference>
<evidence type="ECO:0000313" key="2">
    <source>
        <dbReference type="Proteomes" id="UP000618240"/>
    </source>
</evidence>
<evidence type="ECO:0000313" key="1">
    <source>
        <dbReference type="EMBL" id="MCA6069372.1"/>
    </source>
</evidence>
<proteinExistence type="predicted"/>
<protein>
    <submittedName>
        <fullName evidence="1">Uncharacterized protein</fullName>
    </submittedName>
</protein>
<dbReference type="EMBL" id="JAERSE020000006">
    <property type="protein sequence ID" value="MCA6069372.1"/>
    <property type="molecule type" value="Genomic_DNA"/>
</dbReference>